<dbReference type="Pfam" id="PF13966">
    <property type="entry name" value="zf-RVT"/>
    <property type="match status" value="1"/>
</dbReference>
<dbReference type="Proteomes" id="UP001151760">
    <property type="component" value="Unassembled WGS sequence"/>
</dbReference>
<keyword evidence="3" id="KW-1185">Reference proteome</keyword>
<accession>A0ABQ5CCV3</accession>
<sequence>MGIAVEDELVSRAALKMGCSTLKAPFFYFGIKVGGSMSRIKAWDDIVEKLQSLSSQVLKHLEGVRHKFFIGVDHSKKEKKMTWFKWSRALVSKEKGGLGVASLFALNRALLFKWIWRFHNEKNTLVTIYLLKDNNIDLMKFLKKRVGNGRDTRFWEDVWRGDMSFKSCFPRVYALETDKKISVADKLKHNVTDSTLRRLPRNGVEMDQYRTLADILEGVILPDMCQPADSMDKSGSRKINILAWKIRFDFLPTRLNLSRRGVEIQSIICPTCNKEVESTSHVFFSCSLVRDIYRKIAAWWELSHSDFQKFDDWFDWLLAARVSSKQRSMLEGVFYIAWWLIWNYRNKYLFDSKTPSKEIIFDVLVSKSFDWCRYRSKASFSRVEWMKNPNLITL</sequence>
<protein>
    <submittedName>
        <fullName evidence="2">RNA-directed DNA polymerase, eukaryota, reverse transcriptase zinc-binding domain protein</fullName>
    </submittedName>
</protein>
<evidence type="ECO:0000259" key="1">
    <source>
        <dbReference type="Pfam" id="PF13966"/>
    </source>
</evidence>
<dbReference type="InterPro" id="IPR026960">
    <property type="entry name" value="RVT-Znf"/>
</dbReference>
<name>A0ABQ5CCV3_9ASTR</name>
<dbReference type="PANTHER" id="PTHR33116:SF78">
    <property type="entry name" value="OS12G0587133 PROTEIN"/>
    <property type="match status" value="1"/>
</dbReference>
<keyword evidence="2" id="KW-0808">Transferase</keyword>
<feature type="domain" description="Reverse transcriptase zinc-binding" evidence="1">
    <location>
        <begin position="235"/>
        <end position="291"/>
    </location>
</feature>
<dbReference type="GO" id="GO:0003964">
    <property type="term" value="F:RNA-directed DNA polymerase activity"/>
    <property type="evidence" value="ECO:0007669"/>
    <property type="project" value="UniProtKB-KW"/>
</dbReference>
<dbReference type="PANTHER" id="PTHR33116">
    <property type="entry name" value="REVERSE TRANSCRIPTASE ZINC-BINDING DOMAIN-CONTAINING PROTEIN-RELATED-RELATED"/>
    <property type="match status" value="1"/>
</dbReference>
<dbReference type="EMBL" id="BQNB010014003">
    <property type="protein sequence ID" value="GJT22824.1"/>
    <property type="molecule type" value="Genomic_DNA"/>
</dbReference>
<proteinExistence type="predicted"/>
<reference evidence="2" key="1">
    <citation type="journal article" date="2022" name="Int. J. Mol. Sci.">
        <title>Draft Genome of Tanacetum Coccineum: Genomic Comparison of Closely Related Tanacetum-Family Plants.</title>
        <authorList>
            <person name="Yamashiro T."/>
            <person name="Shiraishi A."/>
            <person name="Nakayama K."/>
            <person name="Satake H."/>
        </authorList>
    </citation>
    <scope>NUCLEOTIDE SEQUENCE</scope>
</reference>
<evidence type="ECO:0000313" key="3">
    <source>
        <dbReference type="Proteomes" id="UP001151760"/>
    </source>
</evidence>
<keyword evidence="2" id="KW-0695">RNA-directed DNA polymerase</keyword>
<gene>
    <name evidence="2" type="ORF">Tco_0892761</name>
</gene>
<reference evidence="2" key="2">
    <citation type="submission" date="2022-01" db="EMBL/GenBank/DDBJ databases">
        <authorList>
            <person name="Yamashiro T."/>
            <person name="Shiraishi A."/>
            <person name="Satake H."/>
            <person name="Nakayama K."/>
        </authorList>
    </citation>
    <scope>NUCLEOTIDE SEQUENCE</scope>
</reference>
<keyword evidence="2" id="KW-0548">Nucleotidyltransferase</keyword>
<evidence type="ECO:0000313" key="2">
    <source>
        <dbReference type="EMBL" id="GJT22824.1"/>
    </source>
</evidence>
<comment type="caution">
    <text evidence="2">The sequence shown here is derived from an EMBL/GenBank/DDBJ whole genome shotgun (WGS) entry which is preliminary data.</text>
</comment>
<organism evidence="2 3">
    <name type="scientific">Tanacetum coccineum</name>
    <dbReference type="NCBI Taxonomy" id="301880"/>
    <lineage>
        <taxon>Eukaryota</taxon>
        <taxon>Viridiplantae</taxon>
        <taxon>Streptophyta</taxon>
        <taxon>Embryophyta</taxon>
        <taxon>Tracheophyta</taxon>
        <taxon>Spermatophyta</taxon>
        <taxon>Magnoliopsida</taxon>
        <taxon>eudicotyledons</taxon>
        <taxon>Gunneridae</taxon>
        <taxon>Pentapetalae</taxon>
        <taxon>asterids</taxon>
        <taxon>campanulids</taxon>
        <taxon>Asterales</taxon>
        <taxon>Asteraceae</taxon>
        <taxon>Asteroideae</taxon>
        <taxon>Anthemideae</taxon>
        <taxon>Anthemidinae</taxon>
        <taxon>Tanacetum</taxon>
    </lineage>
</organism>